<evidence type="ECO:0000313" key="3">
    <source>
        <dbReference type="Proteomes" id="UP001642484"/>
    </source>
</evidence>
<organism evidence="2 3">
    <name type="scientific">Durusdinium trenchii</name>
    <dbReference type="NCBI Taxonomy" id="1381693"/>
    <lineage>
        <taxon>Eukaryota</taxon>
        <taxon>Sar</taxon>
        <taxon>Alveolata</taxon>
        <taxon>Dinophyceae</taxon>
        <taxon>Suessiales</taxon>
        <taxon>Symbiodiniaceae</taxon>
        <taxon>Durusdinium</taxon>
    </lineage>
</organism>
<reference evidence="2 3" key="1">
    <citation type="submission" date="2024-02" db="EMBL/GenBank/DDBJ databases">
        <authorList>
            <person name="Chen Y."/>
            <person name="Shah S."/>
            <person name="Dougan E. K."/>
            <person name="Thang M."/>
            <person name="Chan C."/>
        </authorList>
    </citation>
    <scope>NUCLEOTIDE SEQUENCE [LARGE SCALE GENOMIC DNA]</scope>
</reference>
<sequence>MSPATACRACTIRILTSVAHALLQLRTGLDVFLRLHSLAGGVQLREGIRVEGPGDFAASSIWLMMQAEQDRSGIMSITFALGQTLRLAWPSQTQHQAPRSSKSRDEGQEEFVAAALQDRCHSQPSGPIDEKAGALRKPGGGGAGLAAATVEGTSPDSRSFGTSTVAAASWTGQQLVTPRPASEKRPWLQPLDFWCVLQALFQRV</sequence>
<dbReference type="EMBL" id="CAXAMN010022645">
    <property type="protein sequence ID" value="CAK9071606.1"/>
    <property type="molecule type" value="Genomic_DNA"/>
</dbReference>
<accession>A0ABP0P6E5</accession>
<feature type="signal peptide" evidence="1">
    <location>
        <begin position="1"/>
        <end position="21"/>
    </location>
</feature>
<keyword evidence="1" id="KW-0732">Signal</keyword>
<name>A0ABP0P6E5_9DINO</name>
<comment type="caution">
    <text evidence="2">The sequence shown here is derived from an EMBL/GenBank/DDBJ whole genome shotgun (WGS) entry which is preliminary data.</text>
</comment>
<evidence type="ECO:0000256" key="1">
    <source>
        <dbReference type="SAM" id="SignalP"/>
    </source>
</evidence>
<gene>
    <name evidence="2" type="ORF">CCMP2556_LOCUS35197</name>
</gene>
<dbReference type="Proteomes" id="UP001642484">
    <property type="component" value="Unassembled WGS sequence"/>
</dbReference>
<keyword evidence="3" id="KW-1185">Reference proteome</keyword>
<evidence type="ECO:0000313" key="2">
    <source>
        <dbReference type="EMBL" id="CAK9071606.1"/>
    </source>
</evidence>
<proteinExistence type="predicted"/>
<feature type="chain" id="PRO_5047278909" evidence="1">
    <location>
        <begin position="22"/>
        <end position="204"/>
    </location>
</feature>
<protein>
    <submittedName>
        <fullName evidence="2">Uncharacterized protein</fullName>
    </submittedName>
</protein>